<dbReference type="PROSITE" id="PS50011">
    <property type="entry name" value="PROTEIN_KINASE_DOM"/>
    <property type="match status" value="1"/>
</dbReference>
<evidence type="ECO:0000256" key="2">
    <source>
        <dbReference type="ARBA" id="ARBA00022840"/>
    </source>
</evidence>
<protein>
    <recommendedName>
        <fullName evidence="4">Protein kinase domain-containing protein</fullName>
    </recommendedName>
</protein>
<feature type="region of interest" description="Disordered" evidence="3">
    <location>
        <begin position="74"/>
        <end position="96"/>
    </location>
</feature>
<evidence type="ECO:0000256" key="1">
    <source>
        <dbReference type="ARBA" id="ARBA00022741"/>
    </source>
</evidence>
<reference evidence="6" key="2">
    <citation type="submission" date="2015-01" db="EMBL/GenBank/DDBJ databases">
        <title>Evolutionary Origins and Diversification of the Mycorrhizal Mutualists.</title>
        <authorList>
            <consortium name="DOE Joint Genome Institute"/>
            <consortium name="Mycorrhizal Genomics Consortium"/>
            <person name="Kohler A."/>
            <person name="Kuo A."/>
            <person name="Nagy L.G."/>
            <person name="Floudas D."/>
            <person name="Copeland A."/>
            <person name="Barry K.W."/>
            <person name="Cichocki N."/>
            <person name="Veneault-Fourrey C."/>
            <person name="LaButti K."/>
            <person name="Lindquist E.A."/>
            <person name="Lipzen A."/>
            <person name="Lundell T."/>
            <person name="Morin E."/>
            <person name="Murat C."/>
            <person name="Riley R."/>
            <person name="Ohm R."/>
            <person name="Sun H."/>
            <person name="Tunlid A."/>
            <person name="Henrissat B."/>
            <person name="Grigoriev I.V."/>
            <person name="Hibbett D.S."/>
            <person name="Martin F."/>
        </authorList>
    </citation>
    <scope>NUCLEOTIDE SEQUENCE [LARGE SCALE GENOMIC DNA]</scope>
    <source>
        <strain evidence="6">LaAM-08-1</strain>
    </source>
</reference>
<feature type="compositionally biased region" description="Polar residues" evidence="3">
    <location>
        <begin position="78"/>
        <end position="88"/>
    </location>
</feature>
<evidence type="ECO:0000313" key="6">
    <source>
        <dbReference type="Proteomes" id="UP000054477"/>
    </source>
</evidence>
<dbReference type="FunFam" id="1.10.510.10:FF:000571">
    <property type="entry name" value="Maternal embryonic leucine zipper kinase"/>
    <property type="match status" value="1"/>
</dbReference>
<dbReference type="InterPro" id="IPR008271">
    <property type="entry name" value="Ser/Thr_kinase_AS"/>
</dbReference>
<organism evidence="5 6">
    <name type="scientific">Laccaria amethystina LaAM-08-1</name>
    <dbReference type="NCBI Taxonomy" id="1095629"/>
    <lineage>
        <taxon>Eukaryota</taxon>
        <taxon>Fungi</taxon>
        <taxon>Dikarya</taxon>
        <taxon>Basidiomycota</taxon>
        <taxon>Agaricomycotina</taxon>
        <taxon>Agaricomycetes</taxon>
        <taxon>Agaricomycetidae</taxon>
        <taxon>Agaricales</taxon>
        <taxon>Agaricineae</taxon>
        <taxon>Hydnangiaceae</taxon>
        <taxon>Laccaria</taxon>
    </lineage>
</organism>
<dbReference type="InterPro" id="IPR011009">
    <property type="entry name" value="Kinase-like_dom_sf"/>
</dbReference>
<feature type="compositionally biased region" description="Basic and acidic residues" evidence="3">
    <location>
        <begin position="424"/>
        <end position="439"/>
    </location>
</feature>
<dbReference type="CDD" id="cd05117">
    <property type="entry name" value="STKc_CAMK"/>
    <property type="match status" value="1"/>
</dbReference>
<keyword evidence="6" id="KW-1185">Reference proteome</keyword>
<name>A0A0C9X695_9AGAR</name>
<feature type="region of interest" description="Disordered" evidence="3">
    <location>
        <begin position="484"/>
        <end position="581"/>
    </location>
</feature>
<dbReference type="SMART" id="SM00220">
    <property type="entry name" value="S_TKc"/>
    <property type="match status" value="1"/>
</dbReference>
<dbReference type="InterPro" id="IPR000719">
    <property type="entry name" value="Prot_kinase_dom"/>
</dbReference>
<dbReference type="Gene3D" id="3.30.200.20">
    <property type="entry name" value="Phosphorylase Kinase, domain 1"/>
    <property type="match status" value="1"/>
</dbReference>
<keyword evidence="1" id="KW-0547">Nucleotide-binding</keyword>
<dbReference type="SUPFAM" id="SSF56112">
    <property type="entry name" value="Protein kinase-like (PK-like)"/>
    <property type="match status" value="1"/>
</dbReference>
<gene>
    <name evidence="5" type="ORF">K443DRAFT_684744</name>
</gene>
<dbReference type="Proteomes" id="UP000054477">
    <property type="component" value="Unassembled WGS sequence"/>
</dbReference>
<evidence type="ECO:0000313" key="5">
    <source>
        <dbReference type="EMBL" id="KIJ93181.1"/>
    </source>
</evidence>
<proteinExistence type="predicted"/>
<dbReference type="Pfam" id="PF00069">
    <property type="entry name" value="Pkinase"/>
    <property type="match status" value="1"/>
</dbReference>
<dbReference type="STRING" id="1095629.A0A0C9X695"/>
<feature type="compositionally biased region" description="Basic and acidic residues" evidence="3">
    <location>
        <begin position="500"/>
        <end position="512"/>
    </location>
</feature>
<dbReference type="HOGENOM" id="CLU_000288_63_0_1"/>
<dbReference type="OrthoDB" id="40902at2759"/>
<dbReference type="Gene3D" id="1.10.510.10">
    <property type="entry name" value="Transferase(Phosphotransferase) domain 1"/>
    <property type="match status" value="1"/>
</dbReference>
<reference evidence="5 6" key="1">
    <citation type="submission" date="2014-04" db="EMBL/GenBank/DDBJ databases">
        <authorList>
            <consortium name="DOE Joint Genome Institute"/>
            <person name="Kuo A."/>
            <person name="Kohler A."/>
            <person name="Nagy L.G."/>
            <person name="Floudas D."/>
            <person name="Copeland A."/>
            <person name="Barry K.W."/>
            <person name="Cichocki N."/>
            <person name="Veneault-Fourrey C."/>
            <person name="LaButti K."/>
            <person name="Lindquist E.A."/>
            <person name="Lipzen A."/>
            <person name="Lundell T."/>
            <person name="Morin E."/>
            <person name="Murat C."/>
            <person name="Sun H."/>
            <person name="Tunlid A."/>
            <person name="Henrissat B."/>
            <person name="Grigoriev I.V."/>
            <person name="Hibbett D.S."/>
            <person name="Martin F."/>
            <person name="Nordberg H.P."/>
            <person name="Cantor M.N."/>
            <person name="Hua S.X."/>
        </authorList>
    </citation>
    <scope>NUCLEOTIDE SEQUENCE [LARGE SCALE GENOMIC DNA]</scope>
    <source>
        <strain evidence="5 6">LaAM-08-1</strain>
    </source>
</reference>
<dbReference type="EMBL" id="KN838860">
    <property type="protein sequence ID" value="KIJ93181.1"/>
    <property type="molecule type" value="Genomic_DNA"/>
</dbReference>
<feature type="region of interest" description="Disordered" evidence="3">
    <location>
        <begin position="405"/>
        <end position="439"/>
    </location>
</feature>
<sequence>MMRNITLKEALLPQPPSFIKKKNYDVHQVLGTGTFGKVMRATWHVPQDQIAIAERGAAADLGNDAVPVALQRHKSIMKSRSPSPTPSKENGDSGVEKDVALKVIPKKKVKGNEASVWGEMEVLKGLDHPNIVKFYEWFESRSKYYLSFELAVGGELFERLLQKGKFTEKDAVTVVRSTLSGVKYLHDHDIVHRDLKPENILYRTKARDSDIVIADFGIAKHLHSPDEQLHSLAGSFGYVAPEVLKKDGHGKPVDMWSTGIITYVLLCGYSPFRSGDVKVLIKETTDAKIEFHDRYWKNVSSQAKNFILELLNPDSSKRLTAAEALEHPWLTTHEASVEHDLSAGLRKHFDPRARWRTAITSAKAVSRFGNLGKAAGKPTPEGWMDEDISDEEIGLGKGVPEPEVNEHVRVTTPDEGKDVDDVEERLTPEEERVPSPLEQRVHSYHLENQGPSASEQQVPTPFELQVHAPFGQRVLTLEQQVLTPVEQPPHSPVEQPPHSPVEEPPHSPHKENVSPPLEEQISPAPAEQQRQQQDDARNVCGGMGPAVVEEPESTLNAGEEAAQSEELKMPGSFDMGSEPLPHQHSWIDLLRQLHLKQ</sequence>
<feature type="compositionally biased region" description="Pro residues" evidence="3">
    <location>
        <begin position="486"/>
        <end position="499"/>
    </location>
</feature>
<feature type="compositionally biased region" description="Basic and acidic residues" evidence="3">
    <location>
        <begin position="405"/>
        <end position="416"/>
    </location>
</feature>
<keyword evidence="2" id="KW-0067">ATP-binding</keyword>
<dbReference type="GO" id="GO:0005524">
    <property type="term" value="F:ATP binding"/>
    <property type="evidence" value="ECO:0007669"/>
    <property type="project" value="UniProtKB-KW"/>
</dbReference>
<dbReference type="PANTHER" id="PTHR24347">
    <property type="entry name" value="SERINE/THREONINE-PROTEIN KINASE"/>
    <property type="match status" value="1"/>
</dbReference>
<evidence type="ECO:0000259" key="4">
    <source>
        <dbReference type="PROSITE" id="PS50011"/>
    </source>
</evidence>
<dbReference type="PROSITE" id="PS00108">
    <property type="entry name" value="PROTEIN_KINASE_ST"/>
    <property type="match status" value="1"/>
</dbReference>
<dbReference type="AlphaFoldDB" id="A0A0C9X695"/>
<evidence type="ECO:0000256" key="3">
    <source>
        <dbReference type="SAM" id="MobiDB-lite"/>
    </source>
</evidence>
<accession>A0A0C9X695</accession>
<dbReference type="GO" id="GO:0004672">
    <property type="term" value="F:protein kinase activity"/>
    <property type="evidence" value="ECO:0007669"/>
    <property type="project" value="InterPro"/>
</dbReference>
<feature type="domain" description="Protein kinase" evidence="4">
    <location>
        <begin position="24"/>
        <end position="330"/>
    </location>
</feature>